<feature type="region of interest" description="Disordered" evidence="4">
    <location>
        <begin position="140"/>
        <end position="182"/>
    </location>
</feature>
<dbReference type="PaxDb" id="29760-VIT_02s0236g00080.t01"/>
<dbReference type="STRING" id="29760.F6H7Y4"/>
<organism evidence="5 6">
    <name type="scientific">Vitis vinifera</name>
    <name type="common">Grape</name>
    <dbReference type="NCBI Taxonomy" id="29760"/>
    <lineage>
        <taxon>Eukaryota</taxon>
        <taxon>Viridiplantae</taxon>
        <taxon>Streptophyta</taxon>
        <taxon>Embryophyta</taxon>
        <taxon>Tracheophyta</taxon>
        <taxon>Spermatophyta</taxon>
        <taxon>Magnoliopsida</taxon>
        <taxon>eudicotyledons</taxon>
        <taxon>Gunneridae</taxon>
        <taxon>Pentapetalae</taxon>
        <taxon>rosids</taxon>
        <taxon>Vitales</taxon>
        <taxon>Vitaceae</taxon>
        <taxon>Viteae</taxon>
        <taxon>Vitis</taxon>
    </lineage>
</organism>
<name>F6H7Y4_VITVI</name>
<keyword evidence="3" id="KW-0687">Ribonucleoprotein</keyword>
<dbReference type="AlphaFoldDB" id="F6H7Y4"/>
<dbReference type="Gene3D" id="3.40.50.10490">
    <property type="entry name" value="Glucose-6-phosphate isomerase like protein, domain 1"/>
    <property type="match status" value="1"/>
</dbReference>
<keyword evidence="6" id="KW-1185">Reference proteome</keyword>
<comment type="similarity">
    <text evidence="1">Belongs to the universal ribosomal protein uL10 family.</text>
</comment>
<dbReference type="PANTHER" id="PTHR45699">
    <property type="entry name" value="60S ACIDIC RIBOSOMAL PROTEIN P0"/>
    <property type="match status" value="1"/>
</dbReference>
<evidence type="ECO:0000256" key="1">
    <source>
        <dbReference type="ARBA" id="ARBA00008889"/>
    </source>
</evidence>
<dbReference type="GO" id="GO:0022625">
    <property type="term" value="C:cytosolic large ribosomal subunit"/>
    <property type="evidence" value="ECO:0000318"/>
    <property type="project" value="GO_Central"/>
</dbReference>
<dbReference type="InterPro" id="IPR043141">
    <property type="entry name" value="Ribosomal_uL10-like_sf"/>
</dbReference>
<dbReference type="GO" id="GO:0003735">
    <property type="term" value="F:structural constituent of ribosome"/>
    <property type="evidence" value="ECO:0000318"/>
    <property type="project" value="GO_Central"/>
</dbReference>
<evidence type="ECO:0000313" key="5">
    <source>
        <dbReference type="EMBL" id="CCB48326.1"/>
    </source>
</evidence>
<evidence type="ECO:0000256" key="4">
    <source>
        <dbReference type="SAM" id="MobiDB-lite"/>
    </source>
</evidence>
<dbReference type="eggNOG" id="KOG0815">
    <property type="taxonomic scope" value="Eukaryota"/>
</dbReference>
<dbReference type="OrthoDB" id="10259902at2759"/>
<dbReference type="InParanoid" id="F6H7Y4"/>
<dbReference type="GO" id="GO:0002181">
    <property type="term" value="P:cytoplasmic translation"/>
    <property type="evidence" value="ECO:0000318"/>
    <property type="project" value="GO_Central"/>
</dbReference>
<evidence type="ECO:0000256" key="2">
    <source>
        <dbReference type="ARBA" id="ARBA00022980"/>
    </source>
</evidence>
<accession>F6H7Y4</accession>
<dbReference type="HOGENOM" id="CLU_1484537_0_0_1"/>
<dbReference type="GO" id="GO:0070180">
    <property type="term" value="F:large ribosomal subunit rRNA binding"/>
    <property type="evidence" value="ECO:0000318"/>
    <property type="project" value="GO_Central"/>
</dbReference>
<sequence length="182" mass="19686">MVKHSIMLRAEKTGNPVFLNLVPLLVGNVGPIFTKGDLKEVDEEVAKYKVGAPARTGLVAHIDVIVPPGNTGLNLAHTRASVKPISPTFSRVSIKMTLHYQPIKEVALGNTPIIAFCDTDSPMQCVALLLRDHAAAVTAPGPRRRCHSPRQRRHLRLEGRDPPGVVLAPPRSKSCPPSPKNP</sequence>
<dbReference type="InterPro" id="IPR050323">
    <property type="entry name" value="Ribosomal_protein_uL10"/>
</dbReference>
<dbReference type="Gene3D" id="3.30.70.1730">
    <property type="match status" value="1"/>
</dbReference>
<reference evidence="6" key="1">
    <citation type="journal article" date="2007" name="Nature">
        <title>The grapevine genome sequence suggests ancestral hexaploidization in major angiosperm phyla.</title>
        <authorList>
            <consortium name="The French-Italian Public Consortium for Grapevine Genome Characterization."/>
            <person name="Jaillon O."/>
            <person name="Aury J.-M."/>
            <person name="Noel B."/>
            <person name="Policriti A."/>
            <person name="Clepet C."/>
            <person name="Casagrande A."/>
            <person name="Choisne N."/>
            <person name="Aubourg S."/>
            <person name="Vitulo N."/>
            <person name="Jubin C."/>
            <person name="Vezzi A."/>
            <person name="Legeai F."/>
            <person name="Hugueney P."/>
            <person name="Dasilva C."/>
            <person name="Horner D."/>
            <person name="Mica E."/>
            <person name="Jublot D."/>
            <person name="Poulain J."/>
            <person name="Bruyere C."/>
            <person name="Billault A."/>
            <person name="Segurens B."/>
            <person name="Gouyvenoux M."/>
            <person name="Ugarte E."/>
            <person name="Cattonaro F."/>
            <person name="Anthouard V."/>
            <person name="Vico V."/>
            <person name="Del Fabbro C."/>
            <person name="Alaux M."/>
            <person name="Di Gaspero G."/>
            <person name="Dumas V."/>
            <person name="Felice N."/>
            <person name="Paillard S."/>
            <person name="Juman I."/>
            <person name="Moroldo M."/>
            <person name="Scalabrin S."/>
            <person name="Canaguier A."/>
            <person name="Le Clainche I."/>
            <person name="Malacrida G."/>
            <person name="Durand E."/>
            <person name="Pesole G."/>
            <person name="Laucou V."/>
            <person name="Chatelet P."/>
            <person name="Merdinoglu D."/>
            <person name="Delledonne M."/>
            <person name="Pezzotti M."/>
            <person name="Lecharny A."/>
            <person name="Scarpelli C."/>
            <person name="Artiguenave F."/>
            <person name="Pe M.E."/>
            <person name="Valle G."/>
            <person name="Morgante M."/>
            <person name="Caboche M."/>
            <person name="Adam-Blondon A.-F."/>
            <person name="Weissenbach J."/>
            <person name="Quetier F."/>
            <person name="Wincker P."/>
        </authorList>
    </citation>
    <scope>NUCLEOTIDE SEQUENCE [LARGE SCALE GENOMIC DNA]</scope>
    <source>
        <strain evidence="6">cv. Pinot noir / PN40024</strain>
    </source>
</reference>
<evidence type="ECO:0000256" key="3">
    <source>
        <dbReference type="ARBA" id="ARBA00023274"/>
    </source>
</evidence>
<feature type="compositionally biased region" description="Basic residues" evidence="4">
    <location>
        <begin position="142"/>
        <end position="155"/>
    </location>
</feature>
<evidence type="ECO:0000313" key="6">
    <source>
        <dbReference type="Proteomes" id="UP000009183"/>
    </source>
</evidence>
<dbReference type="SUPFAM" id="SSF52313">
    <property type="entry name" value="Ribosomal protein S2"/>
    <property type="match status" value="1"/>
</dbReference>
<gene>
    <name evidence="5" type="ordered locus">VIT_02s0236g00080</name>
</gene>
<dbReference type="EMBL" id="FN595257">
    <property type="protein sequence ID" value="CCB48326.1"/>
    <property type="molecule type" value="Genomic_DNA"/>
</dbReference>
<dbReference type="PANTHER" id="PTHR45699:SF3">
    <property type="entry name" value="LARGE RIBOSOMAL SUBUNIT PROTEIN UL10"/>
    <property type="match status" value="1"/>
</dbReference>
<protein>
    <submittedName>
        <fullName evidence="5">Uncharacterized protein</fullName>
    </submittedName>
</protein>
<dbReference type="InterPro" id="IPR023591">
    <property type="entry name" value="Ribosomal_uS2_flav_dom_sf"/>
</dbReference>
<dbReference type="Proteomes" id="UP000009183">
    <property type="component" value="Chromosome 2"/>
</dbReference>
<keyword evidence="2" id="KW-0689">Ribosomal protein</keyword>
<proteinExistence type="inferred from homology"/>
<dbReference type="FunFam" id="3.30.70.1730:FF:000025">
    <property type="entry name" value="Uncharacterized protein"/>
    <property type="match status" value="1"/>
</dbReference>